<dbReference type="RefSeq" id="XP_001304199.1">
    <property type="nucleotide sequence ID" value="XM_001304198.1"/>
</dbReference>
<dbReference type="PANTHER" id="PTHR11668:SF300">
    <property type="entry name" value="SERINE_THREONINE-PROTEIN PHOSPHATASE"/>
    <property type="match status" value="1"/>
</dbReference>
<dbReference type="EC" id="3.1.3.16" evidence="2"/>
<dbReference type="SUPFAM" id="SSF56300">
    <property type="entry name" value="Metallo-dependent phosphatases"/>
    <property type="match status" value="1"/>
</dbReference>
<evidence type="ECO:0000256" key="2">
    <source>
        <dbReference type="ARBA" id="ARBA00013081"/>
    </source>
</evidence>
<keyword evidence="5" id="KW-0904">Protein phosphatase</keyword>
<dbReference type="InterPro" id="IPR029052">
    <property type="entry name" value="Metallo-depent_PP-like"/>
</dbReference>
<reference evidence="9" key="1">
    <citation type="submission" date="2006-10" db="EMBL/GenBank/DDBJ databases">
        <authorList>
            <person name="Amadeo P."/>
            <person name="Zhao Q."/>
            <person name="Wortman J."/>
            <person name="Fraser-Liggett C."/>
            <person name="Carlton J."/>
        </authorList>
    </citation>
    <scope>NUCLEOTIDE SEQUENCE</scope>
    <source>
        <strain evidence="9">G3</strain>
    </source>
</reference>
<dbReference type="VEuPathDB" id="TrichDB:TVAGG3_1015850"/>
<comment type="catalytic activity">
    <reaction evidence="7">
        <text>O-phospho-L-seryl-[protein] + H2O = L-seryl-[protein] + phosphate</text>
        <dbReference type="Rhea" id="RHEA:20629"/>
        <dbReference type="Rhea" id="RHEA-COMP:9863"/>
        <dbReference type="Rhea" id="RHEA-COMP:11604"/>
        <dbReference type="ChEBI" id="CHEBI:15377"/>
        <dbReference type="ChEBI" id="CHEBI:29999"/>
        <dbReference type="ChEBI" id="CHEBI:43474"/>
        <dbReference type="ChEBI" id="CHEBI:83421"/>
        <dbReference type="EC" id="3.1.3.16"/>
    </reaction>
</comment>
<comment type="catalytic activity">
    <reaction evidence="8">
        <text>O-phospho-L-threonyl-[protein] + H2O = L-threonyl-[protein] + phosphate</text>
        <dbReference type="Rhea" id="RHEA:47004"/>
        <dbReference type="Rhea" id="RHEA-COMP:11060"/>
        <dbReference type="Rhea" id="RHEA-COMP:11605"/>
        <dbReference type="ChEBI" id="CHEBI:15377"/>
        <dbReference type="ChEBI" id="CHEBI:30013"/>
        <dbReference type="ChEBI" id="CHEBI:43474"/>
        <dbReference type="ChEBI" id="CHEBI:61977"/>
        <dbReference type="EC" id="3.1.3.16"/>
    </reaction>
</comment>
<protein>
    <recommendedName>
        <fullName evidence="2">protein-serine/threonine phosphatase</fullName>
        <ecNumber evidence="2">3.1.3.16</ecNumber>
    </recommendedName>
</protein>
<proteinExistence type="predicted"/>
<sequence>MNALGPSLQALLQEHILLMSFPVEKYSTSEVPFNPPFITPSLLIQILKLATQKFQEDPIVLNIKTPIYVIGDLHGHLFDLYRIFQKNGLPPEASYLF</sequence>
<dbReference type="Gene3D" id="3.60.21.10">
    <property type="match status" value="1"/>
</dbReference>
<evidence type="ECO:0000313" key="10">
    <source>
        <dbReference type="Proteomes" id="UP000001542"/>
    </source>
</evidence>
<reference evidence="9" key="2">
    <citation type="journal article" date="2007" name="Science">
        <title>Draft genome sequence of the sexually transmitted pathogen Trichomonas vaginalis.</title>
        <authorList>
            <person name="Carlton J.M."/>
            <person name="Hirt R.P."/>
            <person name="Silva J.C."/>
            <person name="Delcher A.L."/>
            <person name="Schatz M."/>
            <person name="Zhao Q."/>
            <person name="Wortman J.R."/>
            <person name="Bidwell S.L."/>
            <person name="Alsmark U.C.M."/>
            <person name="Besteiro S."/>
            <person name="Sicheritz-Ponten T."/>
            <person name="Noel C.J."/>
            <person name="Dacks J.B."/>
            <person name="Foster P.G."/>
            <person name="Simillion C."/>
            <person name="Van de Peer Y."/>
            <person name="Miranda-Saavedra D."/>
            <person name="Barton G.J."/>
            <person name="Westrop G.D."/>
            <person name="Mueller S."/>
            <person name="Dessi D."/>
            <person name="Fiori P.L."/>
            <person name="Ren Q."/>
            <person name="Paulsen I."/>
            <person name="Zhang H."/>
            <person name="Bastida-Corcuera F.D."/>
            <person name="Simoes-Barbosa A."/>
            <person name="Brown M.T."/>
            <person name="Hayes R.D."/>
            <person name="Mukherjee M."/>
            <person name="Okumura C.Y."/>
            <person name="Schneider R."/>
            <person name="Smith A.J."/>
            <person name="Vanacova S."/>
            <person name="Villalvazo M."/>
            <person name="Haas B.J."/>
            <person name="Pertea M."/>
            <person name="Feldblyum T.V."/>
            <person name="Utterback T.R."/>
            <person name="Shu C.L."/>
            <person name="Osoegawa K."/>
            <person name="de Jong P.J."/>
            <person name="Hrdy I."/>
            <person name="Horvathova L."/>
            <person name="Zubacova Z."/>
            <person name="Dolezal P."/>
            <person name="Malik S.B."/>
            <person name="Logsdon J.M. Jr."/>
            <person name="Henze K."/>
            <person name="Gupta A."/>
            <person name="Wang C.C."/>
            <person name="Dunne R.L."/>
            <person name="Upcroft J.A."/>
            <person name="Upcroft P."/>
            <person name="White O."/>
            <person name="Salzberg S.L."/>
            <person name="Tang P."/>
            <person name="Chiu C.-H."/>
            <person name="Lee Y.-S."/>
            <person name="Embley T.M."/>
            <person name="Coombs G.H."/>
            <person name="Mottram J.C."/>
            <person name="Tachezy J."/>
            <person name="Fraser-Liggett C.M."/>
            <person name="Johnson P.J."/>
        </authorList>
    </citation>
    <scope>NUCLEOTIDE SEQUENCE [LARGE SCALE GENOMIC DNA]</scope>
    <source>
        <strain evidence="9">G3</strain>
    </source>
</reference>
<dbReference type="InterPro" id="IPR050341">
    <property type="entry name" value="PP1_catalytic_subunit"/>
</dbReference>
<evidence type="ECO:0000256" key="5">
    <source>
        <dbReference type="ARBA" id="ARBA00022912"/>
    </source>
</evidence>
<organism evidence="9 10">
    <name type="scientific">Trichomonas vaginalis (strain ATCC PRA-98 / G3)</name>
    <dbReference type="NCBI Taxonomy" id="412133"/>
    <lineage>
        <taxon>Eukaryota</taxon>
        <taxon>Metamonada</taxon>
        <taxon>Parabasalia</taxon>
        <taxon>Trichomonadida</taxon>
        <taxon>Trichomonadidae</taxon>
        <taxon>Trichomonas</taxon>
    </lineage>
</organism>
<evidence type="ECO:0000256" key="3">
    <source>
        <dbReference type="ARBA" id="ARBA00022723"/>
    </source>
</evidence>
<comment type="cofactor">
    <cofactor evidence="1">
        <name>Mn(2+)</name>
        <dbReference type="ChEBI" id="CHEBI:29035"/>
    </cofactor>
</comment>
<evidence type="ECO:0000313" key="9">
    <source>
        <dbReference type="EMBL" id="EAX91269.1"/>
    </source>
</evidence>
<keyword evidence="6" id="KW-0464">Manganese</keyword>
<dbReference type="KEGG" id="tva:4748962"/>
<evidence type="ECO:0000256" key="8">
    <source>
        <dbReference type="ARBA" id="ARBA00048336"/>
    </source>
</evidence>
<dbReference type="AlphaFoldDB" id="A2FV07"/>
<dbReference type="EMBL" id="DS114047">
    <property type="protein sequence ID" value="EAX91269.1"/>
    <property type="molecule type" value="Genomic_DNA"/>
</dbReference>
<dbReference type="STRING" id="5722.A2FV07"/>
<name>A2FV07_TRIV3</name>
<dbReference type="OrthoDB" id="1930084at2759"/>
<keyword evidence="10" id="KW-1185">Reference proteome</keyword>
<dbReference type="GO" id="GO:0004722">
    <property type="term" value="F:protein serine/threonine phosphatase activity"/>
    <property type="evidence" value="ECO:0007669"/>
    <property type="project" value="UniProtKB-EC"/>
</dbReference>
<dbReference type="PANTHER" id="PTHR11668">
    <property type="entry name" value="SERINE/THREONINE PROTEIN PHOSPHATASE"/>
    <property type="match status" value="1"/>
</dbReference>
<evidence type="ECO:0000256" key="4">
    <source>
        <dbReference type="ARBA" id="ARBA00022801"/>
    </source>
</evidence>
<keyword evidence="4" id="KW-0378">Hydrolase</keyword>
<dbReference type="GO" id="GO:0046872">
    <property type="term" value="F:metal ion binding"/>
    <property type="evidence" value="ECO:0007669"/>
    <property type="project" value="UniProtKB-KW"/>
</dbReference>
<dbReference type="InterPro" id="IPR006186">
    <property type="entry name" value="Ser/Thr-sp_prot-phosphatase"/>
</dbReference>
<evidence type="ECO:0000256" key="7">
    <source>
        <dbReference type="ARBA" id="ARBA00047761"/>
    </source>
</evidence>
<dbReference type="PRINTS" id="PR00114">
    <property type="entry name" value="STPHPHTASE"/>
</dbReference>
<gene>
    <name evidence="9" type="ORF">TVAG_256330</name>
</gene>
<dbReference type="InParanoid" id="A2FV07"/>
<evidence type="ECO:0000256" key="1">
    <source>
        <dbReference type="ARBA" id="ARBA00001936"/>
    </source>
</evidence>
<keyword evidence="3" id="KW-0479">Metal-binding</keyword>
<evidence type="ECO:0000256" key="6">
    <source>
        <dbReference type="ARBA" id="ARBA00023211"/>
    </source>
</evidence>
<dbReference type="Proteomes" id="UP000001542">
    <property type="component" value="Unassembled WGS sequence"/>
</dbReference>
<accession>A2FV07</accession>